<evidence type="ECO:0000256" key="10">
    <source>
        <dbReference type="ARBA" id="ARBA00023180"/>
    </source>
</evidence>
<evidence type="ECO:0000256" key="1">
    <source>
        <dbReference type="ARBA" id="ARBA00001973"/>
    </source>
</evidence>
<comment type="subcellular location">
    <subcellularLocation>
        <location evidence="2">Secreted</location>
    </subcellularLocation>
</comment>
<evidence type="ECO:0000256" key="4">
    <source>
        <dbReference type="ARBA" id="ARBA00022723"/>
    </source>
</evidence>
<protein>
    <recommendedName>
        <fullName evidence="15">Proteophosphoglycan ppg4</fullName>
    </recommendedName>
</protein>
<keyword evidence="5 12" id="KW-0732">Signal</keyword>
<evidence type="ECO:0000256" key="5">
    <source>
        <dbReference type="ARBA" id="ARBA00022729"/>
    </source>
</evidence>
<keyword evidence="3" id="KW-0964">Secreted</keyword>
<dbReference type="InterPro" id="IPR054497">
    <property type="entry name" value="LPMO_AA14"/>
</dbReference>
<evidence type="ECO:0000256" key="8">
    <source>
        <dbReference type="ARBA" id="ARBA00023033"/>
    </source>
</evidence>
<keyword evidence="6" id="KW-0560">Oxidoreductase</keyword>
<sequence>MLHTALLAAALASFASAHTAAWANGMYCRNGNSTDPSHSEPNTNLAVSPLYNLTKEDWWFQHDRGCDLAPPPTGEFLQLPANGNFTVELAHNRAFTTLSYDGKLTTAWPDGVQHPEDWNSWHGEGSECLEDGALHAFNQSHAAGTAWAISYQSDIKKVNMENLVVFSVLQHTPWKRLATYQVPNLPKCPEGGCTCAWLWVPDKCGQSNMYMQPYKCTVTSATSSVPVAKAQPPVYCADDKSKCVKGAKQMIVYSQLTDNNIDVTRPATPGYNEKCGWIAGPQRDIFAL</sequence>
<evidence type="ECO:0000256" key="2">
    <source>
        <dbReference type="ARBA" id="ARBA00004613"/>
    </source>
</evidence>
<dbReference type="EMBL" id="MU006779">
    <property type="protein sequence ID" value="KAF2643637.1"/>
    <property type="molecule type" value="Genomic_DNA"/>
</dbReference>
<keyword evidence="7" id="KW-0186">Copper</keyword>
<gene>
    <name evidence="13" type="ORF">P280DRAFT_466403</name>
</gene>
<evidence type="ECO:0000256" key="7">
    <source>
        <dbReference type="ARBA" id="ARBA00023008"/>
    </source>
</evidence>
<accession>A0A6A6S8S9</accession>
<feature type="chain" id="PRO_5025336266" description="Proteophosphoglycan ppg4" evidence="12">
    <location>
        <begin position="18"/>
        <end position="288"/>
    </location>
</feature>
<keyword evidence="9" id="KW-1015">Disulfide bond</keyword>
<dbReference type="Proteomes" id="UP000799753">
    <property type="component" value="Unassembled WGS sequence"/>
</dbReference>
<comment type="cofactor">
    <cofactor evidence="1">
        <name>Cu(2+)</name>
        <dbReference type="ChEBI" id="CHEBI:29036"/>
    </cofactor>
</comment>
<evidence type="ECO:0000256" key="9">
    <source>
        <dbReference type="ARBA" id="ARBA00023157"/>
    </source>
</evidence>
<organism evidence="13 14">
    <name type="scientific">Massarina eburnea CBS 473.64</name>
    <dbReference type="NCBI Taxonomy" id="1395130"/>
    <lineage>
        <taxon>Eukaryota</taxon>
        <taxon>Fungi</taxon>
        <taxon>Dikarya</taxon>
        <taxon>Ascomycota</taxon>
        <taxon>Pezizomycotina</taxon>
        <taxon>Dothideomycetes</taxon>
        <taxon>Pleosporomycetidae</taxon>
        <taxon>Pleosporales</taxon>
        <taxon>Massarineae</taxon>
        <taxon>Massarinaceae</taxon>
        <taxon>Massarina</taxon>
    </lineage>
</organism>
<keyword evidence="10" id="KW-0325">Glycoprotein</keyword>
<dbReference type="AlphaFoldDB" id="A0A6A6S8S9"/>
<name>A0A6A6S8S9_9PLEO</name>
<dbReference type="OrthoDB" id="2019572at2759"/>
<dbReference type="Pfam" id="PF22810">
    <property type="entry name" value="LPMO_AA14"/>
    <property type="match status" value="1"/>
</dbReference>
<evidence type="ECO:0000313" key="14">
    <source>
        <dbReference type="Proteomes" id="UP000799753"/>
    </source>
</evidence>
<dbReference type="GO" id="GO:0046872">
    <property type="term" value="F:metal ion binding"/>
    <property type="evidence" value="ECO:0007669"/>
    <property type="project" value="UniProtKB-KW"/>
</dbReference>
<evidence type="ECO:0000256" key="12">
    <source>
        <dbReference type="SAM" id="SignalP"/>
    </source>
</evidence>
<evidence type="ECO:0000256" key="3">
    <source>
        <dbReference type="ARBA" id="ARBA00022525"/>
    </source>
</evidence>
<keyword evidence="14" id="KW-1185">Reference proteome</keyword>
<evidence type="ECO:0000256" key="6">
    <source>
        <dbReference type="ARBA" id="ARBA00023002"/>
    </source>
</evidence>
<evidence type="ECO:0008006" key="15">
    <source>
        <dbReference type="Google" id="ProtNLM"/>
    </source>
</evidence>
<dbReference type="GO" id="GO:0005576">
    <property type="term" value="C:extracellular region"/>
    <property type="evidence" value="ECO:0007669"/>
    <property type="project" value="UniProtKB-SubCell"/>
</dbReference>
<evidence type="ECO:0000256" key="11">
    <source>
        <dbReference type="ARBA" id="ARBA00046340"/>
    </source>
</evidence>
<comment type="similarity">
    <text evidence="11">Belongs to the polysaccharide monooxygenase AA14 family.</text>
</comment>
<keyword evidence="8" id="KW-0503">Monooxygenase</keyword>
<evidence type="ECO:0000313" key="13">
    <source>
        <dbReference type="EMBL" id="KAF2643637.1"/>
    </source>
</evidence>
<proteinExistence type="inferred from homology"/>
<dbReference type="GO" id="GO:0004497">
    <property type="term" value="F:monooxygenase activity"/>
    <property type="evidence" value="ECO:0007669"/>
    <property type="project" value="UniProtKB-KW"/>
</dbReference>
<keyword evidence="4" id="KW-0479">Metal-binding</keyword>
<reference evidence="13" key="1">
    <citation type="journal article" date="2020" name="Stud. Mycol.">
        <title>101 Dothideomycetes genomes: a test case for predicting lifestyles and emergence of pathogens.</title>
        <authorList>
            <person name="Haridas S."/>
            <person name="Albert R."/>
            <person name="Binder M."/>
            <person name="Bloem J."/>
            <person name="Labutti K."/>
            <person name="Salamov A."/>
            <person name="Andreopoulos B."/>
            <person name="Baker S."/>
            <person name="Barry K."/>
            <person name="Bills G."/>
            <person name="Bluhm B."/>
            <person name="Cannon C."/>
            <person name="Castanera R."/>
            <person name="Culley D."/>
            <person name="Daum C."/>
            <person name="Ezra D."/>
            <person name="Gonzalez J."/>
            <person name="Henrissat B."/>
            <person name="Kuo A."/>
            <person name="Liang C."/>
            <person name="Lipzen A."/>
            <person name="Lutzoni F."/>
            <person name="Magnuson J."/>
            <person name="Mondo S."/>
            <person name="Nolan M."/>
            <person name="Ohm R."/>
            <person name="Pangilinan J."/>
            <person name="Park H.-J."/>
            <person name="Ramirez L."/>
            <person name="Alfaro M."/>
            <person name="Sun H."/>
            <person name="Tritt A."/>
            <person name="Yoshinaga Y."/>
            <person name="Zwiers L.-H."/>
            <person name="Turgeon B."/>
            <person name="Goodwin S."/>
            <person name="Spatafora J."/>
            <person name="Crous P."/>
            <person name="Grigoriev I."/>
        </authorList>
    </citation>
    <scope>NUCLEOTIDE SEQUENCE</scope>
    <source>
        <strain evidence="13">CBS 473.64</strain>
    </source>
</reference>
<feature type="signal peptide" evidence="12">
    <location>
        <begin position="1"/>
        <end position="17"/>
    </location>
</feature>